<dbReference type="SUPFAM" id="SSF52540">
    <property type="entry name" value="P-loop containing nucleoside triphosphate hydrolases"/>
    <property type="match status" value="1"/>
</dbReference>
<dbReference type="Pfam" id="PF00580">
    <property type="entry name" value="UvrD-helicase"/>
    <property type="match status" value="1"/>
</dbReference>
<evidence type="ECO:0000313" key="12">
    <source>
        <dbReference type="EMBL" id="HHF08386.1"/>
    </source>
</evidence>
<feature type="binding site" evidence="9">
    <location>
        <begin position="22"/>
        <end position="29"/>
    </location>
    <ligand>
        <name>ATP</name>
        <dbReference type="ChEBI" id="CHEBI:30616"/>
    </ligand>
</feature>
<evidence type="ECO:0000259" key="11">
    <source>
        <dbReference type="PROSITE" id="PS51217"/>
    </source>
</evidence>
<dbReference type="InterPro" id="IPR027417">
    <property type="entry name" value="P-loop_NTPase"/>
</dbReference>
<dbReference type="InterPro" id="IPR000212">
    <property type="entry name" value="DNA_helicase_UvrD/REP"/>
</dbReference>
<proteinExistence type="predicted"/>
<name>A0A7C5HP01_9BACT</name>
<comment type="caution">
    <text evidence="12">The sequence shown here is derived from an EMBL/GenBank/DDBJ whole genome shotgun (WGS) entry which is preliminary data.</text>
</comment>
<dbReference type="PANTHER" id="PTHR11070:SF67">
    <property type="entry name" value="DNA 3'-5' HELICASE"/>
    <property type="match status" value="1"/>
</dbReference>
<keyword evidence="5" id="KW-0413">Isomerase</keyword>
<feature type="domain" description="UvrD-like helicase ATP-binding" evidence="10">
    <location>
        <begin position="1"/>
        <end position="330"/>
    </location>
</feature>
<dbReference type="EC" id="5.6.2.4" evidence="7"/>
<dbReference type="AlphaFoldDB" id="A0A7C5HP01"/>
<evidence type="ECO:0000256" key="1">
    <source>
        <dbReference type="ARBA" id="ARBA00022741"/>
    </source>
</evidence>
<dbReference type="InterPro" id="IPR014016">
    <property type="entry name" value="UvrD-like_ATP-bd"/>
</dbReference>
<keyword evidence="2 9" id="KW-0378">Hydrolase</keyword>
<evidence type="ECO:0000256" key="5">
    <source>
        <dbReference type="ARBA" id="ARBA00023235"/>
    </source>
</evidence>
<dbReference type="GO" id="GO:0003677">
    <property type="term" value="F:DNA binding"/>
    <property type="evidence" value="ECO:0007669"/>
    <property type="project" value="InterPro"/>
</dbReference>
<dbReference type="Pfam" id="PF13361">
    <property type="entry name" value="UvrD_C"/>
    <property type="match status" value="1"/>
</dbReference>
<feature type="non-terminal residue" evidence="12">
    <location>
        <position position="522"/>
    </location>
</feature>
<dbReference type="GO" id="GO:0000725">
    <property type="term" value="P:recombinational repair"/>
    <property type="evidence" value="ECO:0007669"/>
    <property type="project" value="TreeGrafter"/>
</dbReference>
<feature type="domain" description="UvrD-like helicase C-terminal" evidence="11">
    <location>
        <begin position="331"/>
        <end position="522"/>
    </location>
</feature>
<dbReference type="Gene3D" id="3.40.50.300">
    <property type="entry name" value="P-loop containing nucleotide triphosphate hydrolases"/>
    <property type="match status" value="3"/>
</dbReference>
<evidence type="ECO:0000256" key="4">
    <source>
        <dbReference type="ARBA" id="ARBA00022840"/>
    </source>
</evidence>
<evidence type="ECO:0000256" key="9">
    <source>
        <dbReference type="PROSITE-ProRule" id="PRU00560"/>
    </source>
</evidence>
<dbReference type="PROSITE" id="PS51198">
    <property type="entry name" value="UVRD_HELICASE_ATP_BIND"/>
    <property type="match status" value="1"/>
</dbReference>
<dbReference type="Proteomes" id="UP000886129">
    <property type="component" value="Unassembled WGS sequence"/>
</dbReference>
<comment type="catalytic activity">
    <reaction evidence="8">
        <text>ATP + H2O = ADP + phosphate + H(+)</text>
        <dbReference type="Rhea" id="RHEA:13065"/>
        <dbReference type="ChEBI" id="CHEBI:15377"/>
        <dbReference type="ChEBI" id="CHEBI:15378"/>
        <dbReference type="ChEBI" id="CHEBI:30616"/>
        <dbReference type="ChEBI" id="CHEBI:43474"/>
        <dbReference type="ChEBI" id="CHEBI:456216"/>
        <dbReference type="EC" id="5.6.2.4"/>
    </reaction>
</comment>
<keyword evidence="4 9" id="KW-0067">ATP-binding</keyword>
<gene>
    <name evidence="12" type="ORF">ENL26_01265</name>
</gene>
<evidence type="ECO:0000256" key="3">
    <source>
        <dbReference type="ARBA" id="ARBA00022806"/>
    </source>
</evidence>
<evidence type="ECO:0000256" key="6">
    <source>
        <dbReference type="ARBA" id="ARBA00034617"/>
    </source>
</evidence>
<evidence type="ECO:0000256" key="2">
    <source>
        <dbReference type="ARBA" id="ARBA00022801"/>
    </source>
</evidence>
<dbReference type="Gene3D" id="1.10.486.10">
    <property type="entry name" value="PCRA, domain 4"/>
    <property type="match status" value="1"/>
</dbReference>
<dbReference type="InterPro" id="IPR014017">
    <property type="entry name" value="DNA_helicase_UvrD-like_C"/>
</dbReference>
<dbReference type="CDD" id="cd17932">
    <property type="entry name" value="DEXQc_UvrD"/>
    <property type="match status" value="1"/>
</dbReference>
<dbReference type="EMBL" id="DRTH01000072">
    <property type="protein sequence ID" value="HHF08386.1"/>
    <property type="molecule type" value="Genomic_DNA"/>
</dbReference>
<keyword evidence="1 9" id="KW-0547">Nucleotide-binding</keyword>
<evidence type="ECO:0000256" key="7">
    <source>
        <dbReference type="ARBA" id="ARBA00034808"/>
    </source>
</evidence>
<dbReference type="GO" id="GO:0005829">
    <property type="term" value="C:cytosol"/>
    <property type="evidence" value="ECO:0007669"/>
    <property type="project" value="TreeGrafter"/>
</dbReference>
<evidence type="ECO:0000256" key="8">
    <source>
        <dbReference type="ARBA" id="ARBA00048988"/>
    </source>
</evidence>
<organism evidence="12">
    <name type="scientific">Kosmotoga arenicorallina</name>
    <dbReference type="NCBI Taxonomy" id="688066"/>
    <lineage>
        <taxon>Bacteria</taxon>
        <taxon>Thermotogati</taxon>
        <taxon>Thermotogota</taxon>
        <taxon>Thermotogae</taxon>
        <taxon>Kosmotogales</taxon>
        <taxon>Kosmotogaceae</taxon>
        <taxon>Kosmotoga</taxon>
    </lineage>
</organism>
<dbReference type="PANTHER" id="PTHR11070">
    <property type="entry name" value="UVRD / RECB / PCRA DNA HELICASE FAMILY MEMBER"/>
    <property type="match status" value="1"/>
</dbReference>
<dbReference type="PROSITE" id="PS51217">
    <property type="entry name" value="UVRD_HELICASE_CTER"/>
    <property type="match status" value="1"/>
</dbReference>
<evidence type="ECO:0000259" key="10">
    <source>
        <dbReference type="PROSITE" id="PS51198"/>
    </source>
</evidence>
<dbReference type="GO" id="GO:0043138">
    <property type="term" value="F:3'-5' DNA helicase activity"/>
    <property type="evidence" value="ECO:0007669"/>
    <property type="project" value="UniProtKB-EC"/>
</dbReference>
<comment type="catalytic activity">
    <reaction evidence="6">
        <text>Couples ATP hydrolysis with the unwinding of duplex DNA by translocating in the 3'-5' direction.</text>
        <dbReference type="EC" id="5.6.2.4"/>
    </reaction>
</comment>
<protein>
    <recommendedName>
        <fullName evidence="7">DNA 3'-5' helicase</fullName>
        <ecNumber evidence="7">5.6.2.4</ecNumber>
    </recommendedName>
</protein>
<accession>A0A7C5HP01</accession>
<dbReference type="GO" id="GO:0005524">
    <property type="term" value="F:ATP binding"/>
    <property type="evidence" value="ECO:0007669"/>
    <property type="project" value="UniProtKB-UniRule"/>
</dbReference>
<reference evidence="12" key="1">
    <citation type="journal article" date="2020" name="mSystems">
        <title>Genome- and Community-Level Interaction Insights into Carbon Utilization and Element Cycling Functions of Hydrothermarchaeota in Hydrothermal Sediment.</title>
        <authorList>
            <person name="Zhou Z."/>
            <person name="Liu Y."/>
            <person name="Xu W."/>
            <person name="Pan J."/>
            <person name="Luo Z.H."/>
            <person name="Li M."/>
        </authorList>
    </citation>
    <scope>NUCLEOTIDE SEQUENCE [LARGE SCALE GENOMIC DNA]</scope>
    <source>
        <strain evidence="12">HyVt-80</strain>
    </source>
</reference>
<keyword evidence="3 9" id="KW-0347">Helicase</keyword>
<dbReference type="GO" id="GO:0016787">
    <property type="term" value="F:hydrolase activity"/>
    <property type="evidence" value="ECO:0007669"/>
    <property type="project" value="UniProtKB-UniRule"/>
</dbReference>
<sequence length="522" mass="60074">MEKVDGGNLMGSEVNRDIFIAASAGTGKTYQLVKHYVSIFERAFKLGERLDVHNVVAITFTRKAAKEMKERVMKSLDEKIVQGVPGDWVSLRARMVNAWISTIHSFCERILRESATYLGMDPGFQILTGIRRVTLESNVAKSYFLEHMEELEPVIELAGIDKTFKLLERMLRNDRNKLKVSRAIHKIIESREVGEKGGKVLEATSILEKHFEGITKLYDQECLNANYLDFDDLLTKTRELLLAHPRVQQKYIRRFKYILVDEFQDTDELQKEIIDLLHVEGDNFLFFVGDAKQSIYRFRGADVTVFNRTKEHFLVSGKSVEELDTNRRSHPNIVEFQNRLFSKIMVNDFSGKYYKAHYEKEIKALSYGSNSPESRVRVLFSDQADDSKEVANYISKLLQETLTFRSKNGEIEKRKVQPGDIAILLRRFTKITKYEDALENLGIPYYTVGSREFYNRPEVAGPLAWLDMIVDPLDDEAFTRFLFSPAFGGTLDEVSSLKSTGKSFYEGLMNTQDEKFISLAKL</sequence>